<proteinExistence type="predicted"/>
<feature type="transmembrane region" description="Helical" evidence="2">
    <location>
        <begin position="76"/>
        <end position="97"/>
    </location>
</feature>
<comment type="caution">
    <text evidence="3">The sequence shown here is derived from an EMBL/GenBank/DDBJ whole genome shotgun (WGS) entry which is preliminary data.</text>
</comment>
<keyword evidence="2" id="KW-0812">Transmembrane</keyword>
<reference evidence="3" key="1">
    <citation type="submission" date="2023-06" db="EMBL/GenBank/DDBJ databases">
        <title>Genome-scale phylogeny and comparative genomics of the fungal order Sordariales.</title>
        <authorList>
            <consortium name="Lawrence Berkeley National Laboratory"/>
            <person name="Hensen N."/>
            <person name="Bonometti L."/>
            <person name="Westerberg I."/>
            <person name="Brannstrom I.O."/>
            <person name="Guillou S."/>
            <person name="Cros-Aarteil S."/>
            <person name="Calhoun S."/>
            <person name="Haridas S."/>
            <person name="Kuo A."/>
            <person name="Mondo S."/>
            <person name="Pangilinan J."/>
            <person name="Riley R."/>
            <person name="Labutti K."/>
            <person name="Andreopoulos B."/>
            <person name="Lipzen A."/>
            <person name="Chen C."/>
            <person name="Yanf M."/>
            <person name="Daum C."/>
            <person name="Ng V."/>
            <person name="Clum A."/>
            <person name="Steindorff A."/>
            <person name="Ohm R."/>
            <person name="Martin F."/>
            <person name="Silar P."/>
            <person name="Natvig D."/>
            <person name="Lalanne C."/>
            <person name="Gautier V."/>
            <person name="Ament-Velasquez S.L."/>
            <person name="Kruys A."/>
            <person name="Hutchinson M.I."/>
            <person name="Powell A.J."/>
            <person name="Barry K."/>
            <person name="Miller A.N."/>
            <person name="Grigoriev I.V."/>
            <person name="Debuchy R."/>
            <person name="Gladieux P."/>
            <person name="Thoren M.H."/>
            <person name="Johannesson H."/>
        </authorList>
    </citation>
    <scope>NUCLEOTIDE SEQUENCE</scope>
    <source>
        <strain evidence="3">CBS 307.81</strain>
    </source>
</reference>
<evidence type="ECO:0000313" key="3">
    <source>
        <dbReference type="EMBL" id="KAK0668516.1"/>
    </source>
</evidence>
<accession>A0AA39ZCQ6</accession>
<evidence type="ECO:0000313" key="4">
    <source>
        <dbReference type="Proteomes" id="UP001174997"/>
    </source>
</evidence>
<dbReference type="Proteomes" id="UP001174997">
    <property type="component" value="Unassembled WGS sequence"/>
</dbReference>
<keyword evidence="2" id="KW-0472">Membrane</keyword>
<evidence type="ECO:0000256" key="1">
    <source>
        <dbReference type="SAM" id="MobiDB-lite"/>
    </source>
</evidence>
<dbReference type="EMBL" id="JAULSY010000055">
    <property type="protein sequence ID" value="KAK0668516.1"/>
    <property type="molecule type" value="Genomic_DNA"/>
</dbReference>
<dbReference type="AlphaFoldDB" id="A0AA39ZCQ6"/>
<feature type="transmembrane region" description="Helical" evidence="2">
    <location>
        <begin position="143"/>
        <end position="166"/>
    </location>
</feature>
<feature type="compositionally biased region" description="Basic and acidic residues" evidence="1">
    <location>
        <begin position="13"/>
        <end position="26"/>
    </location>
</feature>
<evidence type="ECO:0000256" key="2">
    <source>
        <dbReference type="SAM" id="Phobius"/>
    </source>
</evidence>
<name>A0AA39ZCQ6_9PEZI</name>
<protein>
    <submittedName>
        <fullName evidence="3">Uncharacterized protein</fullName>
    </submittedName>
</protein>
<sequence>MASKYHSVTTTTDIRERNMERKEGEERPRKFPWSGIAWRFMSSLFCFAAIIVMLWGFERMGFLDSWERRGFNTLSILLSAFVSLALGSLLTLLGNMLRWLLLHREESSPGDVDLILGIGAPTGSLKLLWNHTSRRKGWTKTTVIVLLYFIVAILARLSIAGLGLTFELGEEDGIDYPVMITDWGNEGWVAEPDHVQTMQRFIDFALVGLVASPISFNKSDPTSWTTQSVDGLNINRTVDGGTLTYTLSLNEYRGLEVESNKDHLVHSSSSCIARNFYNGTVYRDGKNVGTVSEQGVPRTAPEHLQMLAVLFAYYSSAFIDYIWSAGIDERTIGRNSTGCMTTYLYNEEYLSFLSKFERNATYFECTSCLSTSSGPSEPRSGLSPSLFSERIPPSNTSFATDMLLGMGTLERRSQYKDTAGLFTRQYSAMNTYAHFVNLVGDGTPRRRARSGMPDWYLRPVPVEEEVWVAHLAARLPILGLIGAQRELPRVTKEQGASEKPFVPTALQVK</sequence>
<feature type="transmembrane region" description="Helical" evidence="2">
    <location>
        <begin position="36"/>
        <end position="56"/>
    </location>
</feature>
<feature type="region of interest" description="Disordered" evidence="1">
    <location>
        <begin position="1"/>
        <end position="26"/>
    </location>
</feature>
<keyword evidence="2" id="KW-1133">Transmembrane helix</keyword>
<feature type="compositionally biased region" description="Polar residues" evidence="1">
    <location>
        <begin position="1"/>
        <end position="12"/>
    </location>
</feature>
<gene>
    <name evidence="3" type="ORF">QBC41DRAFT_393570</name>
</gene>
<organism evidence="3 4">
    <name type="scientific">Cercophora samala</name>
    <dbReference type="NCBI Taxonomy" id="330535"/>
    <lineage>
        <taxon>Eukaryota</taxon>
        <taxon>Fungi</taxon>
        <taxon>Dikarya</taxon>
        <taxon>Ascomycota</taxon>
        <taxon>Pezizomycotina</taxon>
        <taxon>Sordariomycetes</taxon>
        <taxon>Sordariomycetidae</taxon>
        <taxon>Sordariales</taxon>
        <taxon>Lasiosphaeriaceae</taxon>
        <taxon>Cercophora</taxon>
    </lineage>
</organism>
<keyword evidence="4" id="KW-1185">Reference proteome</keyword>